<dbReference type="Proteomes" id="UP000288805">
    <property type="component" value="Unassembled WGS sequence"/>
</dbReference>
<name>A0A438IYG1_VITVI</name>
<dbReference type="EMBL" id="QGNW01000074">
    <property type="protein sequence ID" value="RVX01730.1"/>
    <property type="molecule type" value="Genomic_DNA"/>
</dbReference>
<keyword evidence="3 6" id="KW-0713">Self-incompatibility</keyword>
<dbReference type="InterPro" id="IPR010264">
    <property type="entry name" value="Self-incomp_S1"/>
</dbReference>
<evidence type="ECO:0000256" key="6">
    <source>
        <dbReference type="RuleBase" id="RU367044"/>
    </source>
</evidence>
<comment type="caution">
    <text evidence="7">The sequence shown here is derived from an EMBL/GenBank/DDBJ whole genome shotgun (WGS) entry which is preliminary data.</text>
</comment>
<evidence type="ECO:0000256" key="5">
    <source>
        <dbReference type="ARBA" id="ARBA00022729"/>
    </source>
</evidence>
<organism evidence="7 8">
    <name type="scientific">Vitis vinifera</name>
    <name type="common">Grape</name>
    <dbReference type="NCBI Taxonomy" id="29760"/>
    <lineage>
        <taxon>Eukaryota</taxon>
        <taxon>Viridiplantae</taxon>
        <taxon>Streptophyta</taxon>
        <taxon>Embryophyta</taxon>
        <taxon>Tracheophyta</taxon>
        <taxon>Spermatophyta</taxon>
        <taxon>Magnoliopsida</taxon>
        <taxon>eudicotyledons</taxon>
        <taxon>Gunneridae</taxon>
        <taxon>Pentapetalae</taxon>
        <taxon>rosids</taxon>
        <taxon>Vitales</taxon>
        <taxon>Vitaceae</taxon>
        <taxon>Viteae</taxon>
        <taxon>Vitis</taxon>
    </lineage>
</organism>
<comment type="similarity">
    <text evidence="2 6">Belongs to the plant self-incompatibility (S1) protein family.</text>
</comment>
<evidence type="ECO:0000256" key="4">
    <source>
        <dbReference type="ARBA" id="ARBA00022525"/>
    </source>
</evidence>
<accession>A0A438IYG1</accession>
<dbReference type="GO" id="GO:0005576">
    <property type="term" value="C:extracellular region"/>
    <property type="evidence" value="ECO:0007669"/>
    <property type="project" value="UniProtKB-SubCell"/>
</dbReference>
<keyword evidence="5" id="KW-0732">Signal</keyword>
<keyword evidence="4 6" id="KW-0964">Secreted</keyword>
<sequence>MILPNGKPRFHLLVHQNRIKYEFLLKKLVLLIILHVTLSEGALLPYGKAHVRLTNLLGSGSSLTIHCQSKDDDLGVHVLVFKDSFEWSFKPKFFIPSTLFFCKLQWQSKVMSFDSYRETRDLQGCNKYCYWDVTPDGPCMLKHGGNRGYDFCYSWDNKKIVGIEQGHGQDMP</sequence>
<evidence type="ECO:0000313" key="7">
    <source>
        <dbReference type="EMBL" id="RVX01730.1"/>
    </source>
</evidence>
<dbReference type="PANTHER" id="PTHR31232:SF149">
    <property type="entry name" value="S-PROTEIN HOMOLOG"/>
    <property type="match status" value="1"/>
</dbReference>
<protein>
    <recommendedName>
        <fullName evidence="6">S-protein homolog</fullName>
    </recommendedName>
</protein>
<evidence type="ECO:0000313" key="8">
    <source>
        <dbReference type="Proteomes" id="UP000288805"/>
    </source>
</evidence>
<comment type="subcellular location">
    <subcellularLocation>
        <location evidence="1 6">Secreted</location>
    </subcellularLocation>
</comment>
<evidence type="ECO:0000256" key="1">
    <source>
        <dbReference type="ARBA" id="ARBA00004613"/>
    </source>
</evidence>
<dbReference type="AlphaFoldDB" id="A0A438IYG1"/>
<evidence type="ECO:0000256" key="3">
    <source>
        <dbReference type="ARBA" id="ARBA00022471"/>
    </source>
</evidence>
<proteinExistence type="inferred from homology"/>
<reference evidence="7 8" key="1">
    <citation type="journal article" date="2018" name="PLoS Genet.">
        <title>Population sequencing reveals clonal diversity and ancestral inbreeding in the grapevine cultivar Chardonnay.</title>
        <authorList>
            <person name="Roach M.J."/>
            <person name="Johnson D.L."/>
            <person name="Bohlmann J."/>
            <person name="van Vuuren H.J."/>
            <person name="Jones S.J."/>
            <person name="Pretorius I.S."/>
            <person name="Schmidt S.A."/>
            <person name="Borneman A.R."/>
        </authorList>
    </citation>
    <scope>NUCLEOTIDE SEQUENCE [LARGE SCALE GENOMIC DNA]</scope>
    <source>
        <strain evidence="8">cv. Chardonnay</strain>
        <tissue evidence="7">Leaf</tissue>
    </source>
</reference>
<evidence type="ECO:0000256" key="2">
    <source>
        <dbReference type="ARBA" id="ARBA00005581"/>
    </source>
</evidence>
<dbReference type="PANTHER" id="PTHR31232">
    <property type="match status" value="1"/>
</dbReference>
<dbReference type="Pfam" id="PF05938">
    <property type="entry name" value="Self-incomp_S1"/>
    <property type="match status" value="1"/>
</dbReference>
<gene>
    <name evidence="7" type="primary">SPH5_4</name>
    <name evidence="7" type="ORF">CK203_024340</name>
</gene>
<dbReference type="GO" id="GO:0060320">
    <property type="term" value="P:rejection of self pollen"/>
    <property type="evidence" value="ECO:0007669"/>
    <property type="project" value="UniProtKB-KW"/>
</dbReference>